<proteinExistence type="predicted"/>
<dbReference type="AlphaFoldDB" id="A0A1Y2DQK1"/>
<dbReference type="InterPro" id="IPR011990">
    <property type="entry name" value="TPR-like_helical_dom_sf"/>
</dbReference>
<dbReference type="InParanoid" id="A0A1Y2DQK1"/>
<reference evidence="2 3" key="1">
    <citation type="submission" date="2016-07" db="EMBL/GenBank/DDBJ databases">
        <title>Pervasive Adenine N6-methylation of Active Genes in Fungi.</title>
        <authorList>
            <consortium name="DOE Joint Genome Institute"/>
            <person name="Mondo S.J."/>
            <person name="Dannebaum R.O."/>
            <person name="Kuo R.C."/>
            <person name="Labutti K."/>
            <person name="Haridas S."/>
            <person name="Kuo A."/>
            <person name="Salamov A."/>
            <person name="Ahrendt S.R."/>
            <person name="Lipzen A."/>
            <person name="Sullivan W."/>
            <person name="Andreopoulos W.B."/>
            <person name="Clum A."/>
            <person name="Lindquist E."/>
            <person name="Daum C."/>
            <person name="Ramamoorthy G.K."/>
            <person name="Gryganskyi A."/>
            <person name="Culley D."/>
            <person name="Magnuson J.K."/>
            <person name="James T.Y."/>
            <person name="O'Malley M.A."/>
            <person name="Stajich J.E."/>
            <person name="Spatafora J.W."/>
            <person name="Visel A."/>
            <person name="Grigoriev I.V."/>
        </authorList>
    </citation>
    <scope>NUCLEOTIDE SEQUENCE [LARGE SCALE GENOMIC DNA]</scope>
    <source>
        <strain evidence="2 3">CBS 129021</strain>
    </source>
</reference>
<dbReference type="Gene3D" id="2.170.270.10">
    <property type="entry name" value="SET domain"/>
    <property type="match status" value="1"/>
</dbReference>
<dbReference type="RefSeq" id="XP_040713526.1">
    <property type="nucleotide sequence ID" value="XM_040862275.1"/>
</dbReference>
<protein>
    <submittedName>
        <fullName evidence="2">TPR domain-containing protein</fullName>
    </submittedName>
</protein>
<dbReference type="PROSITE" id="PS50280">
    <property type="entry name" value="SET"/>
    <property type="match status" value="1"/>
</dbReference>
<dbReference type="GeneID" id="63778487"/>
<sequence>MNETDGKVMQGIDSGLVEGSQSILLDFDPQLSLEFLKEAAALSGKRPPAHATREQLLAMHNEFVSKSVKDGKNGPRPVKKVILSLAYPPSTKPIRDLEKILLDGLLVEMHHEDKFLVVRSVTAPFSGVGTVAVVEDETGYADKIAIYNQGEASILSDIPEGLAIAIKEPYYKFNGEDDYMICVDHPSDILVLELDNTLVPPAFRPSSNGTLHSITAGDDSLKRTILAKRAGTNLNLSCFDAALADALESRDGDTHDWKAYLVAGKSAYALQRYQESKEYFLSALDKNPAALGVKQEYEKCLARIREEEEGIYDFASMREQADRGNVHMDCGSFTKKTTISTSQHHGRGLFAAQDVKAGELLYCEKAVCMPNEYNVQHNGSALYANMVEQCVNNPSMHARTLELYGGKYKRSGLEGTTVDGVEIVDNFLLESIRRTNCFMAPSSSLTAAQPGWTMEKGGMARGMWLHAAAENHSCFPNSIRAFIGDMLIAVATDNIKAGEEIYQVYLPPKAIYTMRTDQFVQWSFKCGCQLCLAEAKSPMANHERRKQTFHEIDIIISKTKKKSGLFIQQSTIRSIEKLTRKLEDLHEDEIYGSMPRLMLVWPTMWLTEAYRNLKHHAKTIRSAWQVIRNFGFVNAAKEGNWDIFATTPTGITAFEVDNALRHARDAYTALGEVQLAAQCAASSRMAWRMLVGFDNEASRLSDWIGDEYKDVN</sequence>
<dbReference type="PANTHER" id="PTHR47643">
    <property type="entry name" value="TPR DOMAIN PROTEIN (AFU_ORTHOLOGUE AFUA_5G12710)"/>
    <property type="match status" value="1"/>
</dbReference>
<dbReference type="EMBL" id="MCFJ01000010">
    <property type="protein sequence ID" value="ORY61449.1"/>
    <property type="molecule type" value="Genomic_DNA"/>
</dbReference>
<evidence type="ECO:0000259" key="1">
    <source>
        <dbReference type="PROSITE" id="PS50280"/>
    </source>
</evidence>
<dbReference type="InterPro" id="IPR046341">
    <property type="entry name" value="SET_dom_sf"/>
</dbReference>
<dbReference type="Proteomes" id="UP000193689">
    <property type="component" value="Unassembled WGS sequence"/>
</dbReference>
<keyword evidence="3" id="KW-1185">Reference proteome</keyword>
<comment type="caution">
    <text evidence="2">The sequence shown here is derived from an EMBL/GenBank/DDBJ whole genome shotgun (WGS) entry which is preliminary data.</text>
</comment>
<dbReference type="Gene3D" id="1.25.40.10">
    <property type="entry name" value="Tetratricopeptide repeat domain"/>
    <property type="match status" value="1"/>
</dbReference>
<evidence type="ECO:0000313" key="2">
    <source>
        <dbReference type="EMBL" id="ORY61449.1"/>
    </source>
</evidence>
<gene>
    <name evidence="2" type="ORF">BCR38DRAFT_459346</name>
</gene>
<dbReference type="PANTHER" id="PTHR47643:SF2">
    <property type="entry name" value="TPR DOMAIN PROTEIN (AFU_ORTHOLOGUE AFUA_5G12710)"/>
    <property type="match status" value="1"/>
</dbReference>
<dbReference type="SUPFAM" id="SSF48452">
    <property type="entry name" value="TPR-like"/>
    <property type="match status" value="1"/>
</dbReference>
<dbReference type="SUPFAM" id="SSF82199">
    <property type="entry name" value="SET domain"/>
    <property type="match status" value="1"/>
</dbReference>
<accession>A0A1Y2DQK1</accession>
<dbReference type="OrthoDB" id="1028014at2759"/>
<organism evidence="2 3">
    <name type="scientific">Pseudomassariella vexata</name>
    <dbReference type="NCBI Taxonomy" id="1141098"/>
    <lineage>
        <taxon>Eukaryota</taxon>
        <taxon>Fungi</taxon>
        <taxon>Dikarya</taxon>
        <taxon>Ascomycota</taxon>
        <taxon>Pezizomycotina</taxon>
        <taxon>Sordariomycetes</taxon>
        <taxon>Xylariomycetidae</taxon>
        <taxon>Amphisphaeriales</taxon>
        <taxon>Pseudomassariaceae</taxon>
        <taxon>Pseudomassariella</taxon>
    </lineage>
</organism>
<dbReference type="CDD" id="cd08161">
    <property type="entry name" value="SET"/>
    <property type="match status" value="1"/>
</dbReference>
<name>A0A1Y2DQK1_9PEZI</name>
<dbReference type="Pfam" id="PF00856">
    <property type="entry name" value="SET"/>
    <property type="match status" value="1"/>
</dbReference>
<dbReference type="STRING" id="1141098.A0A1Y2DQK1"/>
<evidence type="ECO:0000313" key="3">
    <source>
        <dbReference type="Proteomes" id="UP000193689"/>
    </source>
</evidence>
<feature type="domain" description="SET" evidence="1">
    <location>
        <begin position="335"/>
        <end position="506"/>
    </location>
</feature>
<dbReference type="InterPro" id="IPR001214">
    <property type="entry name" value="SET_dom"/>
</dbReference>
<dbReference type="InterPro" id="IPR053209">
    <property type="entry name" value="Gramillin-biosynth_MTr"/>
</dbReference>